<feature type="compositionally biased region" description="Low complexity" evidence="13">
    <location>
        <begin position="1507"/>
        <end position="1516"/>
    </location>
</feature>
<feature type="compositionally biased region" description="Basic residues" evidence="13">
    <location>
        <begin position="998"/>
        <end position="1007"/>
    </location>
</feature>
<feature type="compositionally biased region" description="Low complexity" evidence="13">
    <location>
        <begin position="1255"/>
        <end position="1267"/>
    </location>
</feature>
<reference evidence="16" key="1">
    <citation type="submission" date="2023-10" db="EMBL/GenBank/DDBJ databases">
        <title>Genome assemblies of two species of porcelain crab, Petrolisthes cinctipes and Petrolisthes manimaculis (Anomura: Porcellanidae).</title>
        <authorList>
            <person name="Angst P."/>
        </authorList>
    </citation>
    <scope>NUCLEOTIDE SEQUENCE</scope>
    <source>
        <strain evidence="16">PB745_01</strain>
        <tissue evidence="16">Gill</tissue>
    </source>
</reference>
<feature type="compositionally biased region" description="Basic and acidic residues" evidence="13">
    <location>
        <begin position="870"/>
        <end position="881"/>
    </location>
</feature>
<feature type="compositionally biased region" description="Low complexity" evidence="13">
    <location>
        <begin position="984"/>
        <end position="996"/>
    </location>
</feature>
<feature type="compositionally biased region" description="Basic and acidic residues" evidence="13">
    <location>
        <begin position="1150"/>
        <end position="1162"/>
    </location>
</feature>
<feature type="compositionally biased region" description="Polar residues" evidence="13">
    <location>
        <begin position="802"/>
        <end position="815"/>
    </location>
</feature>
<name>A0AAE1L3R0_PETCI</name>
<keyword evidence="8" id="KW-0238">DNA-binding</keyword>
<evidence type="ECO:0000256" key="5">
    <source>
        <dbReference type="ARBA" id="ARBA00022553"/>
    </source>
</evidence>
<dbReference type="GO" id="GO:0032783">
    <property type="term" value="C:super elongation complex"/>
    <property type="evidence" value="ECO:0007669"/>
    <property type="project" value="TreeGrafter"/>
</dbReference>
<keyword evidence="10" id="KW-0539">Nucleus</keyword>
<keyword evidence="4" id="KW-0217">Developmental protein</keyword>
<feature type="compositionally biased region" description="Basic and acidic residues" evidence="13">
    <location>
        <begin position="742"/>
        <end position="787"/>
    </location>
</feature>
<feature type="compositionally biased region" description="Gly residues" evidence="13">
    <location>
        <begin position="1432"/>
        <end position="1441"/>
    </location>
</feature>
<dbReference type="GO" id="GO:0007366">
    <property type="term" value="P:periodic partitioning by pair rule gene"/>
    <property type="evidence" value="ECO:0007669"/>
    <property type="project" value="UniProtKB-KW"/>
</dbReference>
<evidence type="ECO:0000256" key="12">
    <source>
        <dbReference type="ARBA" id="ARBA00032149"/>
    </source>
</evidence>
<feature type="compositionally biased region" description="Pro residues" evidence="13">
    <location>
        <begin position="1088"/>
        <end position="1099"/>
    </location>
</feature>
<evidence type="ECO:0000256" key="10">
    <source>
        <dbReference type="ARBA" id="ARBA00023242"/>
    </source>
</evidence>
<evidence type="ECO:0000256" key="7">
    <source>
        <dbReference type="ARBA" id="ARBA00023015"/>
    </source>
</evidence>
<feature type="compositionally biased region" description="Basic and acidic residues" evidence="13">
    <location>
        <begin position="586"/>
        <end position="607"/>
    </location>
</feature>
<feature type="compositionally biased region" description="Low complexity" evidence="13">
    <location>
        <begin position="145"/>
        <end position="168"/>
    </location>
</feature>
<dbReference type="EMBL" id="JAWQEG010001475">
    <property type="protein sequence ID" value="KAK3879240.1"/>
    <property type="molecule type" value="Genomic_DNA"/>
</dbReference>
<dbReference type="InterPro" id="IPR043640">
    <property type="entry name" value="AF4/FMR2_CHD"/>
</dbReference>
<gene>
    <name evidence="16" type="ORF">Pcinc_004376</name>
    <name evidence="15" type="ORF">Pcinc_016185</name>
</gene>
<keyword evidence="5" id="KW-0597">Phosphoprotein</keyword>
<keyword evidence="7" id="KW-0805">Transcription regulation</keyword>
<feature type="region of interest" description="Disordered" evidence="13">
    <location>
        <begin position="1"/>
        <end position="815"/>
    </location>
</feature>
<evidence type="ECO:0000256" key="3">
    <source>
        <dbReference type="ARBA" id="ARBA00021888"/>
    </source>
</evidence>
<feature type="compositionally biased region" description="Polar residues" evidence="13">
    <location>
        <begin position="1449"/>
        <end position="1463"/>
    </location>
</feature>
<feature type="compositionally biased region" description="Basic and acidic residues" evidence="13">
    <location>
        <begin position="406"/>
        <end position="418"/>
    </location>
</feature>
<feature type="compositionally biased region" description="Basic and acidic residues" evidence="13">
    <location>
        <begin position="477"/>
        <end position="490"/>
    </location>
</feature>
<feature type="compositionally biased region" description="Pro residues" evidence="13">
    <location>
        <begin position="1491"/>
        <end position="1506"/>
    </location>
</feature>
<feature type="domain" description="AF4/FMR2 C-terminal homology" evidence="14">
    <location>
        <begin position="1303"/>
        <end position="1591"/>
    </location>
</feature>
<evidence type="ECO:0000313" key="16">
    <source>
        <dbReference type="EMBL" id="KAK3891730.1"/>
    </source>
</evidence>
<keyword evidence="9" id="KW-0804">Transcription</keyword>
<feature type="region of interest" description="Disordered" evidence="13">
    <location>
        <begin position="1427"/>
        <end position="1516"/>
    </location>
</feature>
<dbReference type="PANTHER" id="PTHR10528">
    <property type="entry name" value="AF4/FMR2 FAMILY MEMBER"/>
    <property type="match status" value="1"/>
</dbReference>
<comment type="function">
    <text evidence="11">Has a role in transcriptional regulation. Acts in parallel with the Ras/MAPK and the PI3K/PKB pathways in the control of cell identity and cellular growth. Essential for regulation of the cytoskeleton and cell growth but not for cell proliferation or growth rate. Required specifically for the microtubule-based basal transport of lipid droplets. Plays a partially redundant function downstream of Raf in cell fate specification in the developing eye. Pair-rule protein that regulates embryonic cellularization, gastrulation and segmentation.</text>
</comment>
<evidence type="ECO:0000256" key="4">
    <source>
        <dbReference type="ARBA" id="ARBA00022473"/>
    </source>
</evidence>
<dbReference type="PANTHER" id="PTHR10528:SF17">
    <property type="entry name" value="AF4_FMR2 FAMILY MEMBER LILLI"/>
    <property type="match status" value="1"/>
</dbReference>
<evidence type="ECO:0000313" key="15">
    <source>
        <dbReference type="EMBL" id="KAK3879240.1"/>
    </source>
</evidence>
<feature type="compositionally biased region" description="Low complexity" evidence="13">
    <location>
        <begin position="1132"/>
        <end position="1144"/>
    </location>
</feature>
<evidence type="ECO:0000256" key="13">
    <source>
        <dbReference type="SAM" id="MobiDB-lite"/>
    </source>
</evidence>
<feature type="compositionally biased region" description="Low complexity" evidence="13">
    <location>
        <begin position="431"/>
        <end position="443"/>
    </location>
</feature>
<accession>A0AAE1L3R0</accession>
<feature type="compositionally biased region" description="Gly residues" evidence="13">
    <location>
        <begin position="197"/>
        <end position="218"/>
    </location>
</feature>
<organism evidence="16 17">
    <name type="scientific">Petrolisthes cinctipes</name>
    <name type="common">Flat porcelain crab</name>
    <dbReference type="NCBI Taxonomy" id="88211"/>
    <lineage>
        <taxon>Eukaryota</taxon>
        <taxon>Metazoa</taxon>
        <taxon>Ecdysozoa</taxon>
        <taxon>Arthropoda</taxon>
        <taxon>Crustacea</taxon>
        <taxon>Multicrustacea</taxon>
        <taxon>Malacostraca</taxon>
        <taxon>Eumalacostraca</taxon>
        <taxon>Eucarida</taxon>
        <taxon>Decapoda</taxon>
        <taxon>Pleocyemata</taxon>
        <taxon>Anomura</taxon>
        <taxon>Galatheoidea</taxon>
        <taxon>Porcellanidae</taxon>
        <taxon>Petrolisthes</taxon>
    </lineage>
</organism>
<feature type="compositionally biased region" description="Pro residues" evidence="13">
    <location>
        <begin position="351"/>
        <end position="363"/>
    </location>
</feature>
<evidence type="ECO:0000256" key="1">
    <source>
        <dbReference type="ARBA" id="ARBA00004123"/>
    </source>
</evidence>
<feature type="compositionally biased region" description="Acidic residues" evidence="13">
    <location>
        <begin position="1163"/>
        <end position="1185"/>
    </location>
</feature>
<feature type="compositionally biased region" description="Basic and acidic residues" evidence="13">
    <location>
        <begin position="958"/>
        <end position="971"/>
    </location>
</feature>
<keyword evidence="6" id="KW-0562">Pair-rule protein</keyword>
<dbReference type="GO" id="GO:0003677">
    <property type="term" value="F:DNA binding"/>
    <property type="evidence" value="ECO:0007669"/>
    <property type="project" value="UniProtKB-KW"/>
</dbReference>
<dbReference type="EMBL" id="JAWQEG010000310">
    <property type="protein sequence ID" value="KAK3891730.1"/>
    <property type="molecule type" value="Genomic_DNA"/>
</dbReference>
<feature type="compositionally biased region" description="Basic and acidic residues" evidence="13">
    <location>
        <begin position="376"/>
        <end position="387"/>
    </location>
</feature>
<dbReference type="GO" id="GO:0010468">
    <property type="term" value="P:regulation of gene expression"/>
    <property type="evidence" value="ECO:0007669"/>
    <property type="project" value="InterPro"/>
</dbReference>
<feature type="compositionally biased region" description="Polar residues" evidence="13">
    <location>
        <begin position="530"/>
        <end position="541"/>
    </location>
</feature>
<sequence>MKGGNKREEWSREEENKGSREGSENCEKREELRYKEERRDMQSMSREEQRQKAREQREQKAASCQREREPQPVMFGVVPKSRHNTDLEHRTSQDRSNAIERVLGKYNNFAPRVGSSKLPIVGMEQQPATPHPLPDTATHPGQTWGPTSPSSSCSSSSSSTGRSSSQQRPALPQSTIKPPHPPSNHAHTKNGEVKGNLKGGPGPGPGEGGGGGWRGGVGQTETPSMLKVTEGVVDQKIQHIMADVRPRPPMSALLTTPRQHTQNFFPPAHRDQPRPHQSRLSKTGETARSKQSKAFEGSQVNDELVLSEESEDEEGRRGSRSSASSGGASGGGGRMVSSFSNSAQLQLPLVDPTPAPVIPPLSPISPKTKHMFLPKTSDDSSSSKDSSDDTEQSSNNSSEDEQPECSPKHQENKSHDWKLVNFFPNRKHHSPISQGSGSVGSSGPRPEDSNTTPAAAPSREKRERRVGKPQSGVRGGSESRRRSRGDRQMYDDSSDDGEPHHRPTPRVSAEVRETPRPTRDTETRSRQSKTKTAPTRIQNSDSDSDSDVAPRKPRMVQPCGPLSSGKGTTPIIDKSPKVAPPQPPRESPKKNSRKRADTVKRESHVGSKAESGAGSRSKRKQHISNDIVDTDTDSEGQIDVVNSTPEKHVSRATPQGTPSRTPREVTRGVSSPVKLIQASPRLSPKVSVLGKNSVKRERTSVGLSDSESEDEAPIPSRQVHSQKTISAREKSALVHHAFGSTAKKDKSARDRDPVETKGKVRNYNERKSGGTCRERREKSGEKERSKVVNETNSVDGRLVGSAPSTGVNNNNRSSLVSAEPKVPIPHVLYQDGVPKLTCTISISLIDKVPKPSVNNGATSQLCKTEVKEEVDSKKKVLDNRTKGGKGGKGGKGKRKTCDPGTKVPEDVSKRKIITSIFGGKRQDHESDDDKVKKEIKKEVVESDEERCERTAGKSLLAVKEDPKEELEEKLASRSGGGSLRHRQVSASPMSSVSDTSTSRHHRKKKRQDRSPYRDRKRPKSHSEREAGDYGSGDESRSEPRGGSEDRVNTSSRKRTHDRESSLESTRSQSRGEDKQRSSKRPRLSHSPAPAPPPPAPPLASPAAVAGAGGGVRPEQEEGWEKEATRPTKHSQRTSNSQQSSQYSQKGYIGEGRDESGTTHESEGGEDEDEEEDEEEEEEEEEEEAESTGSTHSRIYGKGKCEESGATPGAESTGYSSRPTSEHESRVGGSGADSCPSTAPTSEGGGTGMGAPQRQNAASSTPNTSATTLQSSCHTSDQALLPGHYANPQERHYASYFERRKPEINRDYMQYLNMAKELKHSADGEADRSNQAMKYLEAALYFILSGKAMEGDPDHSASLTMYRDTLNFIKWVSSVFRRENQEGSINTKLAVISLRCQSLLTLKIYKMLRTEHRENQRKLHAYFQNHSRTEGVEGNGGSGGGQQWASGSGRTTSSPSHLSQTPSPAGSVGSEGSQSSGYTTSTEGTRYRRNGIPPPPVNNTPPHPQPPQGSHVPTVPTVPVPVSIHQLMVKQHHLSAHLASAYDMWMEADHYIRQNSMQDFFIELDRQARPLTLHSSLYELVCYVQFGLQRLKDWPPPSH</sequence>
<proteinExistence type="inferred from homology"/>
<evidence type="ECO:0000256" key="8">
    <source>
        <dbReference type="ARBA" id="ARBA00023125"/>
    </source>
</evidence>
<keyword evidence="17" id="KW-1185">Reference proteome</keyword>
<comment type="similarity">
    <text evidence="2">Belongs to the AF4 family.</text>
</comment>
<evidence type="ECO:0000256" key="9">
    <source>
        <dbReference type="ARBA" id="ARBA00023163"/>
    </source>
</evidence>
<dbReference type="Proteomes" id="UP001286313">
    <property type="component" value="Unassembled WGS sequence"/>
</dbReference>
<feature type="region of interest" description="Disordered" evidence="13">
    <location>
        <begin position="870"/>
        <end position="1284"/>
    </location>
</feature>
<feature type="compositionally biased region" description="Polar residues" evidence="13">
    <location>
        <begin position="253"/>
        <end position="264"/>
    </location>
</feature>
<feature type="compositionally biased region" description="Basic and acidic residues" evidence="13">
    <location>
        <begin position="1020"/>
        <end position="1047"/>
    </location>
</feature>
<evidence type="ECO:0000256" key="2">
    <source>
        <dbReference type="ARBA" id="ARBA00007354"/>
    </source>
</evidence>
<evidence type="ECO:0000313" key="17">
    <source>
        <dbReference type="Proteomes" id="UP001286313"/>
    </source>
</evidence>
<feature type="compositionally biased region" description="Basic and acidic residues" evidence="13">
    <location>
        <begin position="509"/>
        <end position="525"/>
    </location>
</feature>
<dbReference type="InterPro" id="IPR007797">
    <property type="entry name" value="AF4/FMR2"/>
</dbReference>
<evidence type="ECO:0000256" key="11">
    <source>
        <dbReference type="ARBA" id="ARBA00024653"/>
    </source>
</evidence>
<feature type="compositionally biased region" description="Polar residues" evidence="13">
    <location>
        <begin position="1268"/>
        <end position="1277"/>
    </location>
</feature>
<comment type="subcellular location">
    <subcellularLocation>
        <location evidence="1">Nucleus</location>
    </subcellularLocation>
</comment>
<feature type="compositionally biased region" description="Basic and acidic residues" evidence="13">
    <location>
        <begin position="920"/>
        <end position="951"/>
    </location>
</feature>
<feature type="compositionally biased region" description="Basic and acidic residues" evidence="13">
    <location>
        <begin position="1"/>
        <end position="70"/>
    </location>
</feature>
<comment type="caution">
    <text evidence="16">The sequence shown here is derived from an EMBL/GenBank/DDBJ whole genome shotgun (WGS) entry which is preliminary data.</text>
</comment>
<feature type="compositionally biased region" description="Basic and acidic residues" evidence="13">
    <location>
        <begin position="83"/>
        <end position="93"/>
    </location>
</feature>
<feature type="compositionally biased region" description="Low complexity" evidence="13">
    <location>
        <begin position="1465"/>
        <end position="1476"/>
    </location>
</feature>
<feature type="compositionally biased region" description="Basic and acidic residues" evidence="13">
    <location>
        <begin position="1113"/>
        <end position="1125"/>
    </location>
</feature>
<protein>
    <recommendedName>
        <fullName evidence="3">AF4/FMR2 family member lilli</fullName>
    </recommendedName>
    <alternativeName>
        <fullName evidence="12">Protein lilliputian</fullName>
    </alternativeName>
</protein>
<dbReference type="Pfam" id="PF18876">
    <property type="entry name" value="AFF4_CHD"/>
    <property type="match status" value="1"/>
</dbReference>
<evidence type="ECO:0000259" key="14">
    <source>
        <dbReference type="Pfam" id="PF18876"/>
    </source>
</evidence>
<evidence type="ECO:0000256" key="6">
    <source>
        <dbReference type="ARBA" id="ARBA00022788"/>
    </source>
</evidence>
<feature type="compositionally biased region" description="Basic residues" evidence="13">
    <location>
        <begin position="882"/>
        <end position="894"/>
    </location>
</feature>